<keyword evidence="4" id="KW-1162">Viral penetration into host cytoplasm</keyword>
<evidence type="ECO:0000256" key="2">
    <source>
        <dbReference type="ARBA" id="ARBA00022562"/>
    </source>
</evidence>
<evidence type="ECO:0000256" key="7">
    <source>
        <dbReference type="ARBA" id="ARBA00022844"/>
    </source>
</evidence>
<dbReference type="Pfam" id="PF02993">
    <property type="entry name" value="MCPVI"/>
    <property type="match status" value="1"/>
</dbReference>
<evidence type="ECO:0000256" key="1">
    <source>
        <dbReference type="ARBA" id="ARBA00022561"/>
    </source>
</evidence>
<evidence type="ECO:0000256" key="11">
    <source>
        <dbReference type="ARBA" id="ARBA00023099"/>
    </source>
</evidence>
<keyword evidence="6" id="KW-0832">Ubl conjugation</keyword>
<keyword evidence="1" id="KW-0167">Capsid protein</keyword>
<evidence type="ECO:0000313" key="18">
    <source>
        <dbReference type="Proteomes" id="UP000595620"/>
    </source>
</evidence>
<sequence length="211" mass="23157">MAFSRLAPHCGLTPVYGHTVGICDMRGGFSWSSLGNTFTSGLKNIGSFLSNTAHKIGQSEGFQQAKQGFLRSGILENAGSLAGQTLNSLVDIGRLKVERDLEKLRQKALGENNSTLTQEQLRQILASLPEKDEKPLPTNILKPSLEVAVDSKLPSHNNSDSLIRGPVENEEPPSVMSYSRPRKRKRVSGWGAFLDDMTGDGVDYTSRRYCY</sequence>
<dbReference type="GO" id="GO:0075521">
    <property type="term" value="P:microtubule-dependent intracellular transport of viral material towards nucleus"/>
    <property type="evidence" value="ECO:0007669"/>
    <property type="project" value="UniProtKB-KW"/>
</dbReference>
<evidence type="ECO:0000256" key="9">
    <source>
        <dbReference type="ARBA" id="ARBA00022950"/>
    </source>
</evidence>
<keyword evidence="18" id="KW-1185">Reference proteome</keyword>
<evidence type="ECO:0000256" key="14">
    <source>
        <dbReference type="ARBA" id="ARBA00023200"/>
    </source>
</evidence>
<keyword evidence="10" id="KW-1177">Microtubular inwards viral transport</keyword>
<keyword evidence="9" id="KW-0118">Viral capsid assembly</keyword>
<keyword evidence="3" id="KW-0945">Host-virus interaction</keyword>
<evidence type="ECO:0000256" key="8">
    <source>
        <dbReference type="ARBA" id="ARBA00022921"/>
    </source>
</evidence>
<reference evidence="17" key="1">
    <citation type="submission" date="2020-12" db="EMBL/GenBank/DDBJ databases">
        <title>Complete genome sequence of bovine adenovirus type 7 strain Fukuroi.</title>
        <authorList>
            <person name="Kumagai A."/>
            <person name="Hatama S."/>
        </authorList>
    </citation>
    <scope>NUCLEOTIDE SEQUENCE [LARGE SCALE GENOMIC DNA]</scope>
    <source>
        <strain evidence="17">Fukuroi</strain>
    </source>
</reference>
<keyword evidence="5" id="KW-1188">Viral release from host cell</keyword>
<dbReference type="GO" id="GO:0019028">
    <property type="term" value="C:viral capsid"/>
    <property type="evidence" value="ECO:0007669"/>
    <property type="project" value="UniProtKB-KW"/>
</dbReference>
<keyword evidence="8" id="KW-0426">Late protein</keyword>
<feature type="region of interest" description="Disordered" evidence="16">
    <location>
        <begin position="151"/>
        <end position="180"/>
    </location>
</feature>
<keyword evidence="14" id="KW-1035">Host cytoplasm</keyword>
<evidence type="ECO:0000256" key="15">
    <source>
        <dbReference type="ARBA" id="ARBA00023296"/>
    </source>
</evidence>
<protein>
    <submittedName>
        <fullName evidence="17">PVI protein</fullName>
    </submittedName>
</protein>
<evidence type="ECO:0000256" key="12">
    <source>
        <dbReference type="ARBA" id="ARBA00023120"/>
    </source>
</evidence>
<gene>
    <name evidence="17" type="primary">pVI</name>
</gene>
<evidence type="ECO:0000256" key="16">
    <source>
        <dbReference type="SAM" id="MobiDB-lite"/>
    </source>
</evidence>
<dbReference type="Proteomes" id="UP000595620">
    <property type="component" value="Segment"/>
</dbReference>
<keyword evidence="11" id="KW-1174">Viral penetration via lysis of host organellar membrane</keyword>
<organism evidence="17">
    <name type="scientific">Bovine adenovirus 7</name>
    <name type="common">BAdV-7</name>
    <dbReference type="NCBI Taxonomy" id="10511"/>
    <lineage>
        <taxon>Viruses</taxon>
        <taxon>Varidnaviria</taxon>
        <taxon>Bamfordvirae</taxon>
        <taxon>Preplasmiviricota</taxon>
        <taxon>Polisuviricotina</taxon>
        <taxon>Pharingeaviricetes</taxon>
        <taxon>Rowavirales</taxon>
        <taxon>Adenoviridae</taxon>
        <taxon>Barthadenovirus</taxon>
        <taxon>Barthadenovirus bosseptimum</taxon>
        <taxon>Bovine adenovirus F</taxon>
    </lineage>
</organism>
<organismHost>
    <name type="scientific">Bos taurus</name>
    <name type="common">Bovine</name>
    <dbReference type="NCBI Taxonomy" id="9913"/>
</organismHost>
<dbReference type="EMBL" id="LC597488">
    <property type="protein sequence ID" value="BCO10928.1"/>
    <property type="molecule type" value="Genomic_DNA"/>
</dbReference>
<keyword evidence="7" id="KW-0946">Virion</keyword>
<keyword evidence="13" id="KW-1015">Disulfide bond</keyword>
<evidence type="ECO:0000256" key="13">
    <source>
        <dbReference type="ARBA" id="ARBA00023157"/>
    </source>
</evidence>
<name>A0A7R7FRQ1_ADEB7</name>
<evidence type="ECO:0000256" key="10">
    <source>
        <dbReference type="ARBA" id="ARBA00022952"/>
    </source>
</evidence>
<evidence type="ECO:0000313" key="17">
    <source>
        <dbReference type="EMBL" id="BCO10928.1"/>
    </source>
</evidence>
<evidence type="ECO:0000256" key="3">
    <source>
        <dbReference type="ARBA" id="ARBA00022581"/>
    </source>
</evidence>
<evidence type="ECO:0000256" key="6">
    <source>
        <dbReference type="ARBA" id="ARBA00022843"/>
    </source>
</evidence>
<evidence type="ECO:0000256" key="4">
    <source>
        <dbReference type="ARBA" id="ARBA00022595"/>
    </source>
</evidence>
<keyword evidence="15" id="KW-1160">Virus entry into host cell</keyword>
<accession>A0A7R7FRQ1</accession>
<evidence type="ECO:0000256" key="5">
    <source>
        <dbReference type="ARBA" id="ARBA00022612"/>
    </source>
</evidence>
<dbReference type="GO" id="GO:0039664">
    <property type="term" value="P:lysis of host organelle involved in viral entry into host cell"/>
    <property type="evidence" value="ECO:0007669"/>
    <property type="project" value="UniProtKB-KW"/>
</dbReference>
<keyword evidence="2" id="KW-1048">Host nucleus</keyword>
<dbReference type="GO" id="GO:0043657">
    <property type="term" value="C:host cell"/>
    <property type="evidence" value="ECO:0007669"/>
    <property type="project" value="GOC"/>
</dbReference>
<dbReference type="InterPro" id="IPR004243">
    <property type="entry name" value="McpVI"/>
</dbReference>
<proteinExistence type="predicted"/>
<keyword evidence="12" id="KW-1176">Cytoplasmic inwards viral transport</keyword>